<keyword evidence="2" id="KW-0479">Metal-binding</keyword>
<keyword evidence="3" id="KW-0863">Zinc-finger</keyword>
<dbReference type="AlphaFoldDB" id="A0A4Y9Y8M5"/>
<dbReference type="InterPro" id="IPR012337">
    <property type="entry name" value="RNaseH-like_sf"/>
</dbReference>
<accession>A0A4Y9Y8M5</accession>
<reference evidence="7 8" key="1">
    <citation type="submission" date="2019-01" db="EMBL/GenBank/DDBJ databases">
        <title>Genome sequencing of the rare red list fungi Fomitopsis rosea.</title>
        <authorList>
            <person name="Buettner E."/>
            <person name="Kellner H."/>
        </authorList>
    </citation>
    <scope>NUCLEOTIDE SEQUENCE [LARGE SCALE GENOMIC DNA]</scope>
    <source>
        <strain evidence="7 8">DSM 105464</strain>
    </source>
</reference>
<evidence type="ECO:0008006" key="9">
    <source>
        <dbReference type="Google" id="ProtNLM"/>
    </source>
</evidence>
<protein>
    <recommendedName>
        <fullName evidence="9">Transposase</fullName>
    </recommendedName>
</protein>
<name>A0A4Y9Y8M5_9APHY</name>
<dbReference type="GO" id="GO:0005634">
    <property type="term" value="C:nucleus"/>
    <property type="evidence" value="ECO:0007669"/>
    <property type="project" value="UniProtKB-SubCell"/>
</dbReference>
<feature type="compositionally biased region" description="Acidic residues" evidence="6">
    <location>
        <begin position="202"/>
        <end position="211"/>
    </location>
</feature>
<gene>
    <name evidence="7" type="ORF">EVJ58_g6134</name>
</gene>
<dbReference type="SUPFAM" id="SSF140996">
    <property type="entry name" value="Hermes dimerisation domain"/>
    <property type="match status" value="1"/>
</dbReference>
<sequence>MLPSAEIVRWVAESMRPFNIVKDRGFESLIKTGRPEYKLPSPTTVGRDVRKVFLRVRDRIARWLQEYDGKLNFATDAWTSPNQKAMVAFTVHFEHQGAPMTMILDVVEVAVSHSGLNLATAFSDMIHKLKLDTKMLGVTCDNASANDVMIEEMELMILSFRGGRARSRCFCHIINLVAKMVLRQFEPPKRKKKNKKGTDVHLDEDDDPDLTDWDKELNDLMEDLDFDDEDENVPGADSLDGFYDVRDDLDTAKRASMEAEVKPVKMMLLKLCKISISIHRSTTLLLPTWTRLLEEMKLAIRKLPRDVCTRWNSTFRMLEVAVEYRAAIEKMTEAQANGLRKWELDKREWTLATQLRDVLQASRLVTLWVHCLLTIFVRQYLFGSLCACCLVRIRLARLAITSLSYI</sequence>
<evidence type="ECO:0000256" key="5">
    <source>
        <dbReference type="ARBA" id="ARBA00023242"/>
    </source>
</evidence>
<dbReference type="SUPFAM" id="SSF53098">
    <property type="entry name" value="Ribonuclease H-like"/>
    <property type="match status" value="1"/>
</dbReference>
<keyword evidence="4" id="KW-0862">Zinc</keyword>
<organism evidence="7 8">
    <name type="scientific">Rhodofomes roseus</name>
    <dbReference type="NCBI Taxonomy" id="34475"/>
    <lineage>
        <taxon>Eukaryota</taxon>
        <taxon>Fungi</taxon>
        <taxon>Dikarya</taxon>
        <taxon>Basidiomycota</taxon>
        <taxon>Agaricomycotina</taxon>
        <taxon>Agaricomycetes</taxon>
        <taxon>Polyporales</taxon>
        <taxon>Rhodofomes</taxon>
    </lineage>
</organism>
<dbReference type="InterPro" id="IPR052035">
    <property type="entry name" value="ZnF_BED_domain_contain"/>
</dbReference>
<comment type="caution">
    <text evidence="7">The sequence shown here is derived from an EMBL/GenBank/DDBJ whole genome shotgun (WGS) entry which is preliminary data.</text>
</comment>
<evidence type="ECO:0000256" key="6">
    <source>
        <dbReference type="SAM" id="MobiDB-lite"/>
    </source>
</evidence>
<proteinExistence type="predicted"/>
<feature type="region of interest" description="Disordered" evidence="6">
    <location>
        <begin position="188"/>
        <end position="211"/>
    </location>
</feature>
<evidence type="ECO:0000313" key="7">
    <source>
        <dbReference type="EMBL" id="TFY58886.1"/>
    </source>
</evidence>
<evidence type="ECO:0000256" key="2">
    <source>
        <dbReference type="ARBA" id="ARBA00022723"/>
    </source>
</evidence>
<comment type="subcellular location">
    <subcellularLocation>
        <location evidence="1">Nucleus</location>
    </subcellularLocation>
</comment>
<dbReference type="PANTHER" id="PTHR46481">
    <property type="entry name" value="ZINC FINGER BED DOMAIN-CONTAINING PROTEIN 4"/>
    <property type="match status" value="1"/>
</dbReference>
<dbReference type="STRING" id="34475.A0A4Y9Y8M5"/>
<evidence type="ECO:0000256" key="1">
    <source>
        <dbReference type="ARBA" id="ARBA00004123"/>
    </source>
</evidence>
<evidence type="ECO:0000256" key="3">
    <source>
        <dbReference type="ARBA" id="ARBA00022771"/>
    </source>
</evidence>
<keyword evidence="5" id="KW-0539">Nucleus</keyword>
<dbReference type="Proteomes" id="UP000298390">
    <property type="component" value="Unassembled WGS sequence"/>
</dbReference>
<dbReference type="PANTHER" id="PTHR46481:SF10">
    <property type="entry name" value="ZINC FINGER BED DOMAIN-CONTAINING PROTEIN 39"/>
    <property type="match status" value="1"/>
</dbReference>
<dbReference type="Gene3D" id="1.10.10.1070">
    <property type="entry name" value="Zinc finger, BED domain-containing"/>
    <property type="match status" value="1"/>
</dbReference>
<evidence type="ECO:0000256" key="4">
    <source>
        <dbReference type="ARBA" id="ARBA00022833"/>
    </source>
</evidence>
<dbReference type="EMBL" id="SEKV01000333">
    <property type="protein sequence ID" value="TFY58886.1"/>
    <property type="molecule type" value="Genomic_DNA"/>
</dbReference>
<evidence type="ECO:0000313" key="8">
    <source>
        <dbReference type="Proteomes" id="UP000298390"/>
    </source>
</evidence>
<dbReference type="GO" id="GO:0008270">
    <property type="term" value="F:zinc ion binding"/>
    <property type="evidence" value="ECO:0007669"/>
    <property type="project" value="UniProtKB-KW"/>
</dbReference>